<evidence type="ECO:0000313" key="1">
    <source>
        <dbReference type="EMBL" id="NER14783.1"/>
    </source>
</evidence>
<dbReference type="AlphaFoldDB" id="A0A6P0UVE8"/>
<keyword evidence="1" id="KW-0808">Transferase</keyword>
<keyword evidence="1" id="KW-0418">Kinase</keyword>
<organism evidence="1 2">
    <name type="scientific">Leptobacterium flavescens</name>
    <dbReference type="NCBI Taxonomy" id="472055"/>
    <lineage>
        <taxon>Bacteria</taxon>
        <taxon>Pseudomonadati</taxon>
        <taxon>Bacteroidota</taxon>
        <taxon>Flavobacteriia</taxon>
        <taxon>Flavobacteriales</taxon>
        <taxon>Flavobacteriaceae</taxon>
        <taxon>Leptobacterium</taxon>
    </lineage>
</organism>
<gene>
    <name evidence="1" type="ORF">GWK08_15105</name>
</gene>
<keyword evidence="2" id="KW-1185">Reference proteome</keyword>
<dbReference type="Gene3D" id="3.30.230.10">
    <property type="match status" value="1"/>
</dbReference>
<protein>
    <submittedName>
        <fullName evidence="1">GHMP kinase</fullName>
    </submittedName>
</protein>
<reference evidence="1 2" key="1">
    <citation type="submission" date="2020-01" db="EMBL/GenBank/DDBJ databases">
        <title>Leptobacterium flavescens.</title>
        <authorList>
            <person name="Wang G."/>
        </authorList>
    </citation>
    <scope>NUCLEOTIDE SEQUENCE [LARGE SCALE GENOMIC DNA]</scope>
    <source>
        <strain evidence="1 2">KCTC 22160</strain>
    </source>
</reference>
<sequence>MQKEYYSHGKLLLTGEYVVLDGALSLALPTTYGQSLKLREVKKPELHWKSLDEKGETWFEGTFELSGIHFTATDKDIADVLIKILKEARKLNPEFLKPDSGFEVLTKLDFPRNWGLGSSSTLINNIAQWAGVDPYTLLWNAFSGSGYDIACARSSTPLSYRLEGKKAISRPVNFDPSFKDSLFFVHLNKKQNSREGIARYRSFKNESRKNEVISAVSRISSELSDCDSLELFENHIKEHEQLISSLIELPTVKEQLFPDYFGELKSLGAWGGDFILATGNEETAGYFKSKGFETVIPYSNMILNIDQ</sequence>
<dbReference type="SUPFAM" id="SSF54211">
    <property type="entry name" value="Ribosomal protein S5 domain 2-like"/>
    <property type="match status" value="1"/>
</dbReference>
<dbReference type="InterPro" id="IPR020568">
    <property type="entry name" value="Ribosomal_Su5_D2-typ_SF"/>
</dbReference>
<dbReference type="RefSeq" id="WP_163608063.1">
    <property type="nucleotide sequence ID" value="NZ_JAABOO010000003.1"/>
</dbReference>
<dbReference type="EMBL" id="JAABOO010000003">
    <property type="protein sequence ID" value="NER14783.1"/>
    <property type="molecule type" value="Genomic_DNA"/>
</dbReference>
<dbReference type="Proteomes" id="UP000468581">
    <property type="component" value="Unassembled WGS sequence"/>
</dbReference>
<evidence type="ECO:0000313" key="2">
    <source>
        <dbReference type="Proteomes" id="UP000468581"/>
    </source>
</evidence>
<comment type="caution">
    <text evidence="1">The sequence shown here is derived from an EMBL/GenBank/DDBJ whole genome shotgun (WGS) entry which is preliminary data.</text>
</comment>
<dbReference type="NCBIfam" id="NF040656">
    <property type="entry name" value="GHMP_GYDIA"/>
    <property type="match status" value="1"/>
</dbReference>
<proteinExistence type="predicted"/>
<dbReference type="GO" id="GO:0016301">
    <property type="term" value="F:kinase activity"/>
    <property type="evidence" value="ECO:0007669"/>
    <property type="project" value="UniProtKB-KW"/>
</dbReference>
<dbReference type="InterPro" id="IPR047765">
    <property type="entry name" value="GHMP_GYDIA-like"/>
</dbReference>
<name>A0A6P0UVE8_9FLAO</name>
<dbReference type="InterPro" id="IPR014721">
    <property type="entry name" value="Ribsml_uS5_D2-typ_fold_subgr"/>
</dbReference>
<accession>A0A6P0UVE8</accession>